<evidence type="ECO:0000313" key="12">
    <source>
        <dbReference type="Proteomes" id="UP000193944"/>
    </source>
</evidence>
<evidence type="ECO:0000256" key="2">
    <source>
        <dbReference type="ARBA" id="ARBA00022475"/>
    </source>
</evidence>
<organism evidence="11 12">
    <name type="scientific">Anaeromyces robustus</name>
    <dbReference type="NCBI Taxonomy" id="1754192"/>
    <lineage>
        <taxon>Eukaryota</taxon>
        <taxon>Fungi</taxon>
        <taxon>Fungi incertae sedis</taxon>
        <taxon>Chytridiomycota</taxon>
        <taxon>Chytridiomycota incertae sedis</taxon>
        <taxon>Neocallimastigomycetes</taxon>
        <taxon>Neocallimastigales</taxon>
        <taxon>Neocallimastigaceae</taxon>
        <taxon>Anaeromyces</taxon>
    </lineage>
</organism>
<evidence type="ECO:0000256" key="1">
    <source>
        <dbReference type="ARBA" id="ARBA00004236"/>
    </source>
</evidence>
<evidence type="ECO:0000256" key="3">
    <source>
        <dbReference type="ARBA" id="ARBA00022692"/>
    </source>
</evidence>
<comment type="subcellular location">
    <subcellularLocation>
        <location evidence="1">Cell membrane</location>
    </subcellularLocation>
    <subcellularLocation>
        <location evidence="9">Endomembrane system</location>
        <topology evidence="9">Single-pass membrane protein</topology>
    </subcellularLocation>
</comment>
<dbReference type="Proteomes" id="UP000193944">
    <property type="component" value="Unassembled WGS sequence"/>
</dbReference>
<dbReference type="OrthoDB" id="676979at2759"/>
<keyword evidence="5 10" id="KW-1133">Transmembrane helix</keyword>
<keyword evidence="3 10" id="KW-0812">Transmembrane</keyword>
<gene>
    <name evidence="11" type="ORF">BCR32DRAFT_297323</name>
</gene>
<evidence type="ECO:0000256" key="7">
    <source>
        <dbReference type="ARBA" id="ARBA00023170"/>
    </source>
</evidence>
<dbReference type="PANTHER" id="PTHR48052:SF8">
    <property type="entry name" value="LRR RECEPTOR-LIKE SERINE_THREONINE-PROTEIN KINASE FLS2"/>
    <property type="match status" value="1"/>
</dbReference>
<dbReference type="AlphaFoldDB" id="A0A1Y1WBY5"/>
<dbReference type="EMBL" id="MCFG01000405">
    <property type="protein sequence ID" value="ORX71043.1"/>
    <property type="molecule type" value="Genomic_DNA"/>
</dbReference>
<evidence type="ECO:0000256" key="8">
    <source>
        <dbReference type="ARBA" id="ARBA00023180"/>
    </source>
</evidence>
<dbReference type="Gene3D" id="3.80.10.10">
    <property type="entry name" value="Ribonuclease Inhibitor"/>
    <property type="match status" value="3"/>
</dbReference>
<evidence type="ECO:0000313" key="11">
    <source>
        <dbReference type="EMBL" id="ORX71043.1"/>
    </source>
</evidence>
<reference evidence="11 12" key="1">
    <citation type="submission" date="2016-08" db="EMBL/GenBank/DDBJ databases">
        <title>A Parts List for Fungal Cellulosomes Revealed by Comparative Genomics.</title>
        <authorList>
            <consortium name="DOE Joint Genome Institute"/>
            <person name="Haitjema C.H."/>
            <person name="Gilmore S.P."/>
            <person name="Henske J.K."/>
            <person name="Solomon K.V."/>
            <person name="De Groot R."/>
            <person name="Kuo A."/>
            <person name="Mondo S.J."/>
            <person name="Salamov A.A."/>
            <person name="Labutti K."/>
            <person name="Zhao Z."/>
            <person name="Chiniquy J."/>
            <person name="Barry K."/>
            <person name="Brewer H.M."/>
            <person name="Purvine S.O."/>
            <person name="Wright A.T."/>
            <person name="Boxma B."/>
            <person name="Van Alen T."/>
            <person name="Hackstein J.H."/>
            <person name="Baker S.E."/>
            <person name="Grigoriev I.V."/>
            <person name="O'Malley M.A."/>
        </authorList>
    </citation>
    <scope>NUCLEOTIDE SEQUENCE [LARGE SCALE GENOMIC DNA]</scope>
    <source>
        <strain evidence="11 12">S4</strain>
    </source>
</reference>
<feature type="transmembrane region" description="Helical" evidence="10">
    <location>
        <begin position="545"/>
        <end position="567"/>
    </location>
</feature>
<dbReference type="PANTHER" id="PTHR48052">
    <property type="entry name" value="UNNAMED PRODUCT"/>
    <property type="match status" value="1"/>
</dbReference>
<evidence type="ECO:0000256" key="9">
    <source>
        <dbReference type="ARBA" id="ARBA00037847"/>
    </source>
</evidence>
<evidence type="ECO:0000256" key="5">
    <source>
        <dbReference type="ARBA" id="ARBA00022989"/>
    </source>
</evidence>
<comment type="caution">
    <text evidence="11">The sequence shown here is derived from an EMBL/GenBank/DDBJ whole genome shotgun (WGS) entry which is preliminary data.</text>
</comment>
<evidence type="ECO:0000256" key="10">
    <source>
        <dbReference type="SAM" id="Phobius"/>
    </source>
</evidence>
<keyword evidence="8" id="KW-0325">Glycoprotein</keyword>
<keyword evidence="6 10" id="KW-0472">Membrane</keyword>
<reference evidence="11 12" key="2">
    <citation type="submission" date="2016-08" db="EMBL/GenBank/DDBJ databases">
        <title>Pervasive Adenine N6-methylation of Active Genes in Fungi.</title>
        <authorList>
            <consortium name="DOE Joint Genome Institute"/>
            <person name="Mondo S.J."/>
            <person name="Dannebaum R.O."/>
            <person name="Kuo R.C."/>
            <person name="Labutti K."/>
            <person name="Haridas S."/>
            <person name="Kuo A."/>
            <person name="Salamov A."/>
            <person name="Ahrendt S.R."/>
            <person name="Lipzen A."/>
            <person name="Sullivan W."/>
            <person name="Andreopoulos W.B."/>
            <person name="Clum A."/>
            <person name="Lindquist E."/>
            <person name="Daum C."/>
            <person name="Ramamoorthy G.K."/>
            <person name="Gryganskyi A."/>
            <person name="Culley D."/>
            <person name="Magnuson J.K."/>
            <person name="James T.Y."/>
            <person name="O'Malley M.A."/>
            <person name="Stajich J.E."/>
            <person name="Spatafora J.W."/>
            <person name="Visel A."/>
            <person name="Grigoriev I.V."/>
        </authorList>
    </citation>
    <scope>NUCLEOTIDE SEQUENCE [LARGE SCALE GENOMIC DNA]</scope>
    <source>
        <strain evidence="11 12">S4</strain>
    </source>
</reference>
<sequence>MILIFQNVNNTKNNKCYTNSKFKLLILNDNNEDINDLYNTKNLNVNPKECTQLRRYLYNNGYNNSQINDNCEFSEFGRLTLDENNNIKSLELGNIVLNKVEDFNTFPMFTKMDTFSLFNWCQNAYPILINHFLEFPNLKELSFHNFNIQEIPNVCNSQLKIIGFFNISTTEFPSHLFYCRNLEQIYIENSNFLTSAPVFLNNVTYHKEIYLKNNKIVGNFVLPDNVEHLDMSDNNINSIISSSNNDNTVLELLNLDNNNLDENVFESLTKYKNLHQLSLENNKRITKITPAIKFINNLTSLNLLNCSISEISEELYSLSKLEWLSLGTQNIKELPEEIKKLNSLEYLDVENCNFSGNVVIPNGLYDFNGNNNKFSSFSKSENIALHSLELGNNLFNNDFFDMTKQFINLDSIYLSQNKNITKITPSIKYFQNLEYLDLSLTGLEGVSSYLFELENLNSLNISHNPQLNIKIIKFPNQLSECDFTNTNILCYEPGTCENINSTDYKPCTPEEINEIKSSNGKVLVYQIDKNVTESNNTINTKNNNFILILTTGSGVALTLTICFIIFYKITHDNKDYKDDNEIVITKMATPESFFNNQHYTNEYYNYNYNLNEKNTNNFHGNGYVSLTGVNEPLPSYSQIVDDDSDTEPLRNINIKSRDKLLDDYN</sequence>
<keyword evidence="7" id="KW-0675">Receptor</keyword>
<dbReference type="GO" id="GO:0012505">
    <property type="term" value="C:endomembrane system"/>
    <property type="evidence" value="ECO:0007669"/>
    <property type="project" value="UniProtKB-SubCell"/>
</dbReference>
<keyword evidence="12" id="KW-1185">Reference proteome</keyword>
<dbReference type="InterPro" id="IPR032675">
    <property type="entry name" value="LRR_dom_sf"/>
</dbReference>
<protein>
    <submittedName>
        <fullName evidence="11">RNI-like protein</fullName>
    </submittedName>
</protein>
<proteinExistence type="predicted"/>
<name>A0A1Y1WBY5_9FUNG</name>
<keyword evidence="2" id="KW-1003">Cell membrane</keyword>
<dbReference type="SUPFAM" id="SSF52058">
    <property type="entry name" value="L domain-like"/>
    <property type="match status" value="2"/>
</dbReference>
<dbReference type="GO" id="GO:0005886">
    <property type="term" value="C:plasma membrane"/>
    <property type="evidence" value="ECO:0007669"/>
    <property type="project" value="UniProtKB-SubCell"/>
</dbReference>
<dbReference type="STRING" id="1754192.A0A1Y1WBY5"/>
<evidence type="ECO:0000256" key="4">
    <source>
        <dbReference type="ARBA" id="ARBA00022729"/>
    </source>
</evidence>
<evidence type="ECO:0000256" key="6">
    <source>
        <dbReference type="ARBA" id="ARBA00023136"/>
    </source>
</evidence>
<accession>A0A1Y1WBY5</accession>
<keyword evidence="4" id="KW-0732">Signal</keyword>